<dbReference type="EMBL" id="CM024800">
    <property type="protein sequence ID" value="KAG8012527.1"/>
    <property type="molecule type" value="Genomic_DNA"/>
</dbReference>
<organism evidence="1 2">
    <name type="scientific">Nibea albiflora</name>
    <name type="common">Yellow drum</name>
    <name type="synonym">Corvina albiflora</name>
    <dbReference type="NCBI Taxonomy" id="240163"/>
    <lineage>
        <taxon>Eukaryota</taxon>
        <taxon>Metazoa</taxon>
        <taxon>Chordata</taxon>
        <taxon>Craniata</taxon>
        <taxon>Vertebrata</taxon>
        <taxon>Euteleostomi</taxon>
        <taxon>Actinopterygii</taxon>
        <taxon>Neopterygii</taxon>
        <taxon>Teleostei</taxon>
        <taxon>Neoteleostei</taxon>
        <taxon>Acanthomorphata</taxon>
        <taxon>Eupercaria</taxon>
        <taxon>Sciaenidae</taxon>
        <taxon>Nibea</taxon>
    </lineage>
</organism>
<gene>
    <name evidence="1" type="ORF">GBF38_020314</name>
</gene>
<sequence length="30" mass="3545">SHYVEKEKTQIRKQVASCKIIRFMSKSTMS</sequence>
<feature type="non-terminal residue" evidence="1">
    <location>
        <position position="1"/>
    </location>
</feature>
<feature type="non-terminal residue" evidence="1">
    <location>
        <position position="30"/>
    </location>
</feature>
<evidence type="ECO:0000313" key="1">
    <source>
        <dbReference type="EMBL" id="KAG8012527.1"/>
    </source>
</evidence>
<protein>
    <submittedName>
        <fullName evidence="1">Uncharacterized protein</fullName>
    </submittedName>
</protein>
<comment type="caution">
    <text evidence="1">The sequence shown here is derived from an EMBL/GenBank/DDBJ whole genome shotgun (WGS) entry which is preliminary data.</text>
</comment>
<reference evidence="1" key="1">
    <citation type="submission" date="2020-04" db="EMBL/GenBank/DDBJ databases">
        <title>A chromosome-scale assembly and high-density genetic map of the yellow drum (Nibea albiflora) genome.</title>
        <authorList>
            <person name="Xu D."/>
            <person name="Zhang W."/>
            <person name="Chen R."/>
            <person name="Tan P."/>
            <person name="Wang L."/>
            <person name="Song H."/>
            <person name="Tian L."/>
            <person name="Zhu Q."/>
            <person name="Wang B."/>
        </authorList>
    </citation>
    <scope>NUCLEOTIDE SEQUENCE</scope>
    <source>
        <strain evidence="1">ZJHYS-2018</strain>
    </source>
</reference>
<dbReference type="Proteomes" id="UP000805704">
    <property type="component" value="Chromosome 12"/>
</dbReference>
<keyword evidence="2" id="KW-1185">Reference proteome</keyword>
<name>A0ACB7FDQ9_NIBAL</name>
<evidence type="ECO:0000313" key="2">
    <source>
        <dbReference type="Proteomes" id="UP000805704"/>
    </source>
</evidence>
<accession>A0ACB7FDQ9</accession>
<proteinExistence type="predicted"/>